<feature type="domain" description="Pectinesterase catalytic" evidence="11">
    <location>
        <begin position="226"/>
        <end position="506"/>
    </location>
</feature>
<evidence type="ECO:0000256" key="3">
    <source>
        <dbReference type="ARBA" id="ARBA00013229"/>
    </source>
</evidence>
<evidence type="ECO:0000256" key="9">
    <source>
        <dbReference type="PROSITE-ProRule" id="PRU10040"/>
    </source>
</evidence>
<evidence type="ECO:0000256" key="1">
    <source>
        <dbReference type="ARBA" id="ARBA00005184"/>
    </source>
</evidence>
<evidence type="ECO:0000256" key="8">
    <source>
        <dbReference type="ARBA" id="ARBA00057335"/>
    </source>
</evidence>
<feature type="active site" evidence="9">
    <location>
        <position position="372"/>
    </location>
</feature>
<dbReference type="Gene3D" id="2.160.20.10">
    <property type="entry name" value="Single-stranded right-handed beta-helix, Pectin lyase-like"/>
    <property type="match status" value="1"/>
</dbReference>
<dbReference type="GO" id="GO:0045490">
    <property type="term" value="P:pectin catabolic process"/>
    <property type="evidence" value="ECO:0007669"/>
    <property type="project" value="UniProtKB-UniRule"/>
</dbReference>
<evidence type="ECO:0000259" key="11">
    <source>
        <dbReference type="Pfam" id="PF01095"/>
    </source>
</evidence>
<comment type="caution">
    <text evidence="12">The sequence shown here is derived from an EMBL/GenBank/DDBJ whole genome shotgun (WGS) entry which is preliminary data.</text>
</comment>
<dbReference type="GO" id="GO:0030599">
    <property type="term" value="F:pectinesterase activity"/>
    <property type="evidence" value="ECO:0007669"/>
    <property type="project" value="UniProtKB-UniRule"/>
</dbReference>
<keyword evidence="13" id="KW-1185">Reference proteome</keyword>
<dbReference type="PANTHER" id="PTHR31321:SF73">
    <property type="entry name" value="PECTINESTERASE 14-RELATED"/>
    <property type="match status" value="1"/>
</dbReference>
<dbReference type="InterPro" id="IPR012334">
    <property type="entry name" value="Pectin_lyas_fold"/>
</dbReference>
<dbReference type="Proteomes" id="UP000631114">
    <property type="component" value="Unassembled WGS sequence"/>
</dbReference>
<keyword evidence="6" id="KW-0325">Glycoprotein</keyword>
<comment type="function">
    <text evidence="8">Acts in the modification of cell walls via demethylesterification of cell wall pectin.</text>
</comment>
<dbReference type="FunFam" id="2.160.20.10:FF:000013">
    <property type="entry name" value="Pectinesterase"/>
    <property type="match status" value="1"/>
</dbReference>
<proteinExistence type="inferred from homology"/>
<dbReference type="EC" id="3.1.1.11" evidence="3 10"/>
<gene>
    <name evidence="12" type="ORF">IFM89_024781</name>
</gene>
<evidence type="ECO:0000256" key="5">
    <source>
        <dbReference type="ARBA" id="ARBA00023085"/>
    </source>
</evidence>
<evidence type="ECO:0000256" key="6">
    <source>
        <dbReference type="ARBA" id="ARBA00023180"/>
    </source>
</evidence>
<dbReference type="PROSITE" id="PS00503">
    <property type="entry name" value="PECTINESTERASE_2"/>
    <property type="match status" value="1"/>
</dbReference>
<comment type="pathway">
    <text evidence="1 10">Glycan metabolism; pectin degradation; 2-dehydro-3-deoxy-D-gluconate from pectin: step 1/5.</text>
</comment>
<evidence type="ECO:0000313" key="12">
    <source>
        <dbReference type="EMBL" id="KAF9602024.1"/>
    </source>
</evidence>
<accession>A0A835HM67</accession>
<keyword evidence="4 10" id="KW-0378">Hydrolase</keyword>
<dbReference type="InterPro" id="IPR011050">
    <property type="entry name" value="Pectin_lyase_fold/virulence"/>
</dbReference>
<comment type="similarity">
    <text evidence="2">Belongs to the pectinesterase family.</text>
</comment>
<dbReference type="InterPro" id="IPR033131">
    <property type="entry name" value="Pectinesterase_Asp_AS"/>
</dbReference>
<name>A0A835HM67_9MAGN</name>
<dbReference type="SUPFAM" id="SSF51126">
    <property type="entry name" value="Pectin lyase-like"/>
    <property type="match status" value="1"/>
</dbReference>
<evidence type="ECO:0000313" key="13">
    <source>
        <dbReference type="Proteomes" id="UP000631114"/>
    </source>
</evidence>
<evidence type="ECO:0000256" key="7">
    <source>
        <dbReference type="ARBA" id="ARBA00047928"/>
    </source>
</evidence>
<dbReference type="UniPathway" id="UPA00545">
    <property type="reaction ID" value="UER00823"/>
</dbReference>
<evidence type="ECO:0000256" key="2">
    <source>
        <dbReference type="ARBA" id="ARBA00008891"/>
    </source>
</evidence>
<dbReference type="PANTHER" id="PTHR31321">
    <property type="entry name" value="ACYL-COA THIOESTER HYDROLASE YBHC-RELATED"/>
    <property type="match status" value="1"/>
</dbReference>
<dbReference type="InterPro" id="IPR000070">
    <property type="entry name" value="Pectinesterase_cat"/>
</dbReference>
<sequence>MRHLVFFIVTASPGIVSRHFSRFHTSPYSLGSKSTFKFRNLSVSKSRYRRARAQDGPSSRSTCTLLSVSHTWSSFSYSSEVSPRLNYNDLVEFLIIGWLISFFLYKGLTPFHVMALSSMVFHQLSVLAFLLRSFSYVAVVDGSAFQVAVTSSLPYSVFINLLVAVTSSLHYSDSSIRSIYSPKDDSSTAAPGAVANGKVESKSRLKPSTFHAEVGLVLKVSLNGHDAKFTSIQKAVDAVPPNCRSKTLITIGPGTYREKVIVDRTKSNVIFQGQGYQTTIIAWNDTALSAKGTTSSHTVGIFASNFTAYDISFKNTAPPPDGVRKGAQAVAVNIEADQAAFYRCGFYGIQDTVLDNRGKHYYKDCFIEGATDFIFGDARSLFEGCTLNLISSDHRGMITAQARESLDSNTGFSFVNCKIIGKGNAWLGRAYRAYATVVFINTNMANIIAMDGWNDMGKPTYHRTVFFGEYGCSGPGANRSKRVSYSKQLSLAEARPFMSISFIEGDKWLPVHT</sequence>
<dbReference type="Pfam" id="PF01095">
    <property type="entry name" value="Pectinesterase"/>
    <property type="match status" value="1"/>
</dbReference>
<dbReference type="GO" id="GO:0042545">
    <property type="term" value="P:cell wall modification"/>
    <property type="evidence" value="ECO:0007669"/>
    <property type="project" value="UniProtKB-UniRule"/>
</dbReference>
<evidence type="ECO:0000256" key="4">
    <source>
        <dbReference type="ARBA" id="ARBA00022801"/>
    </source>
</evidence>
<dbReference type="OrthoDB" id="2019149at2759"/>
<comment type="catalytic activity">
    <reaction evidence="7 10">
        <text>[(1-&gt;4)-alpha-D-galacturonosyl methyl ester](n) + n H2O = [(1-&gt;4)-alpha-D-galacturonosyl](n) + n methanol + n H(+)</text>
        <dbReference type="Rhea" id="RHEA:22380"/>
        <dbReference type="Rhea" id="RHEA-COMP:14570"/>
        <dbReference type="Rhea" id="RHEA-COMP:14573"/>
        <dbReference type="ChEBI" id="CHEBI:15377"/>
        <dbReference type="ChEBI" id="CHEBI:15378"/>
        <dbReference type="ChEBI" id="CHEBI:17790"/>
        <dbReference type="ChEBI" id="CHEBI:140522"/>
        <dbReference type="ChEBI" id="CHEBI:140523"/>
        <dbReference type="EC" id="3.1.1.11"/>
    </reaction>
</comment>
<organism evidence="12 13">
    <name type="scientific">Coptis chinensis</name>
    <dbReference type="NCBI Taxonomy" id="261450"/>
    <lineage>
        <taxon>Eukaryota</taxon>
        <taxon>Viridiplantae</taxon>
        <taxon>Streptophyta</taxon>
        <taxon>Embryophyta</taxon>
        <taxon>Tracheophyta</taxon>
        <taxon>Spermatophyta</taxon>
        <taxon>Magnoliopsida</taxon>
        <taxon>Ranunculales</taxon>
        <taxon>Ranunculaceae</taxon>
        <taxon>Coptidoideae</taxon>
        <taxon>Coptis</taxon>
    </lineage>
</organism>
<dbReference type="EMBL" id="JADFTS010000006">
    <property type="protein sequence ID" value="KAF9602024.1"/>
    <property type="molecule type" value="Genomic_DNA"/>
</dbReference>
<evidence type="ECO:0000256" key="10">
    <source>
        <dbReference type="RuleBase" id="RU000589"/>
    </source>
</evidence>
<protein>
    <recommendedName>
        <fullName evidence="3 10">Pectinesterase</fullName>
        <ecNumber evidence="3 10">3.1.1.11</ecNumber>
    </recommendedName>
</protein>
<reference evidence="12 13" key="1">
    <citation type="submission" date="2020-10" db="EMBL/GenBank/DDBJ databases">
        <title>The Coptis chinensis genome and diversification of protoberbering-type alkaloids.</title>
        <authorList>
            <person name="Wang B."/>
            <person name="Shu S."/>
            <person name="Song C."/>
            <person name="Liu Y."/>
        </authorList>
    </citation>
    <scope>NUCLEOTIDE SEQUENCE [LARGE SCALE GENOMIC DNA]</scope>
    <source>
        <strain evidence="12">HL-2020</strain>
        <tissue evidence="12">Leaf</tissue>
    </source>
</reference>
<dbReference type="AlphaFoldDB" id="A0A835HM67"/>
<keyword evidence="5 10" id="KW-0063">Aspartyl esterase</keyword>